<evidence type="ECO:0000313" key="4">
    <source>
        <dbReference type="Proteomes" id="UP000028821"/>
    </source>
</evidence>
<sequence length="2268" mass="247724">MTSIDVEIKLADPNSIDLEQMQVWKREQLALLARQLEKGAVAPSVVQSILGEPQWFCLMYEKVRSEEDIDIMAAKLDGLMRVSFSFLQCFIPQLSGKPAPPGAYREEEDERESVGSPSSRSSVADYSPCVDDEPKEEKKRTGTSEKDPRGDSERRSCSEERRDSPSPFSPQSILSPQPAVTSPQLASTSPRGGPSAFPASRHTTLAPRDPRRLLSPALSPAPAWPPDAARGPPGLRDRSRETRRDKKPLTEADVLVYELMDVFVEVVLPVHKCKYVQFLVFYLANLRVEWAGRLMSLLFRMLFDRQQHMLLRRISAVYISSFLCRALLVPPRFVRLALHHFLQLLHRGFLMTGTPNAPRQQQRLLGLLRAQHQTVYNPESPLALFYTVCQSCCYILCYHLDALAKSAPSLAFLKERNTSVAALLTSPLRPLMHIKRGIAREFVAACRRVGSLDSSSDFENALKEVQLRDPPPSSCYRSSAGENEEEEEGREEREAERGEDEKERGKRISQVDAVSSNDLLSDVLWLFDPLDAFFPFDRYLLRHSGRFIANKYRDWSAVVAFVMQREEEKKKGTDGPDSRDPDGETDKGAEPDREKQRGLSAAKSPADQEERQDARSVSSPSMEPTATAQNLGEKLRRAEEAQLRNEEAPSRRSQGEENGQEDLDGAGVLFLTVDEEGTDSDAEKEEVNQGEKATGPAVPAGAEDKKTQGAGASCAAGGDEDAASGTKEKGGLDDENPTPSLAAEKSANHTPPIVTQQPQHNLSRELATSEMGALQQLVQDSLGFASVSRELEAKVRQRAGSSSGAAKLREERRATLAGVREKKRQGFDEEAETGRTDEGDGVFASGSPELGEAAVATGEEGGCGEGRERERGDAEEEGEEEEGDDERCIGNESDDEGWGDGKWDSLSALFSDEERELEERDFQEDREEESDGRTERALPVPSSEREDPETMTADEAGDQETQARRHLHAQSSCDSSSTCPGQIPKNVGPSLRRSRVREAKREFSFLAPRVAASIADQLELEVDAVGDEALSQSNLCLLRHQSCLSRASMLDIFLSSQAYRPAPASPVVSAAASPFLMPSQAPPLTDLAKPQERQHDPLASPPTLAIVGEPTEPVPVNFVLTPAASFVSPSVAFSSAGFKGTEVESEANRVVDGREERWKRQLSSARSEERGTGGADASLLIVSTSMPSLSLGVIQEHDGEAGADDANEKIEESEKGETEEAQCFRDREKSGKRNGRRRSADAVDESVDGEEAREATRQETEVTKTRLKRRHTVDAFAGFPSRPPSGIRGMPSGEKPEKKALAEVAASGTCPSRSPEGGPEASGEASEREASRDAEGEEACLVRDRGEAEAERETEAGGYAGTHQSDETEVDQTAAVTGEKRGKNEGEKRRKKKGEKDKAEKGLEKRARDAEHHEQEAPEEAEHPHPAADKSDAGKATTGHKQKMAPSSSAGQREVEERLPSICVLPCLRETGGSSSPGSSSVSSSSGTSSQSPLSFSPSALSPSLLCASSYLQPPRPSASATAYRSECGVQGTQLGGDSPFSLGSEDRKVSQLDRVLHSLREREEQLKAQQAEVQRTQEALMKMLLHEKQKREERRKKKERRRQEAAKTQGDSDVETDMRRQSEEPSVSESGLKKVEPAAEEEEEREGESPASGGASKKTVCRGAGQKQTGEAPSDNDGHVLSTASVDQPGTAERGKKKTSKKKEREHLEEEAIKGSVSGGNLAERGAGEPVEPKLRKKRAEGEQRRSGDEQVDAAEEDSKKYRKKKEKEGKASSKNVEAIAERAESGSERGVSPESRPVLLEQEEWRTGEKKQKGRKLASEAKGHSSAGTLELRDALRSLESANEEGTERKKKKKRKPKCLREDAVAGEQATETAPGSPPEDRPDVTDETAPVVETSHGVPTSESATEKKKRKKKGKVEEMAGDPAGEDSASAVCRTEELALASEEVYFRGTGQTVDSATGIGEESVERKKKKSKGKKQEEAGNAPRVAGEARSREEEVLDAGGEQETSGETESGCTGVEEGKKKRKKKKKREVREEEEPEGEDGEKKAKTKRKRTHAEKAVAGQNNGQSGEAEEGEGASTETGGEQKGGGKEGRKIQARRFAEICDEGSTTAAYTNQEAARGKVTLDEERRGTEHDRRQAESNSELLHGEGESGKKKKKKKVRLALMEAGEEAKAQELAAEEVDATPMAYETSPVLEEETIMNEKQKKKNKKKRKREETGAVQEGTPATVADQDTSAASNSPAEGTERDKEKVKQPKKKRKHEERV</sequence>
<dbReference type="GO" id="GO:0001042">
    <property type="term" value="F:RNA polymerase I core binding"/>
    <property type="evidence" value="ECO:0007669"/>
    <property type="project" value="TreeGrafter"/>
</dbReference>
<dbReference type="Proteomes" id="UP000028821">
    <property type="component" value="Unassembled WGS sequence"/>
</dbReference>
<feature type="compositionally biased region" description="Basic and acidic residues" evidence="2">
    <location>
        <begin position="567"/>
        <end position="597"/>
    </location>
</feature>
<feature type="compositionally biased region" description="Basic and acidic residues" evidence="2">
    <location>
        <begin position="1146"/>
        <end position="1159"/>
    </location>
</feature>
<feature type="region of interest" description="Disordered" evidence="2">
    <location>
        <begin position="793"/>
        <end position="993"/>
    </location>
</feature>
<dbReference type="GO" id="GO:0006361">
    <property type="term" value="P:transcription initiation at RNA polymerase I promoter"/>
    <property type="evidence" value="ECO:0007669"/>
    <property type="project" value="InterPro"/>
</dbReference>
<dbReference type="PANTHER" id="PTHR12790:SF0">
    <property type="entry name" value="RNA POLYMERASE I-SPECIFIC TRANSCRIPTION INITIATION FACTOR RRN3-RELATED"/>
    <property type="match status" value="1"/>
</dbReference>
<feature type="compositionally biased region" description="Basic and acidic residues" evidence="2">
    <location>
        <begin position="1704"/>
        <end position="1714"/>
    </location>
</feature>
<feature type="compositionally biased region" description="Polar residues" evidence="2">
    <location>
        <begin position="169"/>
        <end position="190"/>
    </location>
</feature>
<feature type="compositionally biased region" description="Basic and acidic residues" evidence="2">
    <location>
        <begin position="1805"/>
        <end position="1825"/>
    </location>
</feature>
<feature type="compositionally biased region" description="Low complexity" evidence="2">
    <location>
        <begin position="114"/>
        <end position="123"/>
    </location>
</feature>
<dbReference type="Pfam" id="PF05327">
    <property type="entry name" value="RRN3"/>
    <property type="match status" value="1"/>
</dbReference>
<feature type="compositionally biased region" description="Basic and acidic residues" evidence="2">
    <location>
        <begin position="1199"/>
        <end position="1231"/>
    </location>
</feature>
<feature type="compositionally biased region" description="Basic residues" evidence="2">
    <location>
        <begin position="1851"/>
        <end position="1860"/>
    </location>
</feature>
<feature type="compositionally biased region" description="Basic and acidic residues" evidence="2">
    <location>
        <begin position="2122"/>
        <end position="2142"/>
    </location>
</feature>
<evidence type="ECO:0000256" key="1">
    <source>
        <dbReference type="ARBA" id="ARBA00010098"/>
    </source>
</evidence>
<dbReference type="PANTHER" id="PTHR12790">
    <property type="entry name" value="TRANSCRIPTION INITIATION FACTOR IA RRN3"/>
    <property type="match status" value="1"/>
</dbReference>
<dbReference type="GO" id="GO:0005634">
    <property type="term" value="C:nucleus"/>
    <property type="evidence" value="ECO:0007669"/>
    <property type="project" value="TreeGrafter"/>
</dbReference>
<feature type="compositionally biased region" description="Low complexity" evidence="2">
    <location>
        <begin position="1472"/>
        <end position="1499"/>
    </location>
</feature>
<feature type="compositionally biased region" description="Basic residues" evidence="2">
    <location>
        <begin position="2208"/>
        <end position="2217"/>
    </location>
</feature>
<feature type="compositionally biased region" description="Basic and acidic residues" evidence="2">
    <location>
        <begin position="490"/>
        <end position="506"/>
    </location>
</feature>
<reference evidence="3 4" key="1">
    <citation type="submission" date="2014-04" db="EMBL/GenBank/DDBJ databases">
        <authorList>
            <person name="Sibley D."/>
            <person name="Venepally P."/>
            <person name="Karamycheva S."/>
            <person name="Hadjithomas M."/>
            <person name="Khan A."/>
            <person name="Brunk B."/>
            <person name="Roos D."/>
            <person name="Caler E."/>
            <person name="Lorenzi H."/>
        </authorList>
    </citation>
    <scope>NUCLEOTIDE SEQUENCE [LARGE SCALE GENOMIC DNA]</scope>
    <source>
        <strain evidence="3 4">MAS</strain>
    </source>
</reference>
<feature type="region of interest" description="Disordered" evidence="2">
    <location>
        <begin position="1199"/>
        <end position="1499"/>
    </location>
</feature>
<feature type="compositionally biased region" description="Basic and acidic residues" evidence="2">
    <location>
        <begin position="1741"/>
        <end position="1750"/>
    </location>
</feature>
<evidence type="ECO:0000256" key="2">
    <source>
        <dbReference type="SAM" id="MobiDB-lite"/>
    </source>
</evidence>
<feature type="compositionally biased region" description="Acidic residues" evidence="2">
    <location>
        <begin position="911"/>
        <end position="930"/>
    </location>
</feature>
<feature type="region of interest" description="Disordered" evidence="2">
    <location>
        <begin position="1950"/>
        <end position="2097"/>
    </location>
</feature>
<feature type="compositionally biased region" description="Acidic residues" evidence="2">
    <location>
        <begin position="873"/>
        <end position="885"/>
    </location>
</feature>
<feature type="compositionally biased region" description="Low complexity" evidence="2">
    <location>
        <begin position="2004"/>
        <end position="2020"/>
    </location>
</feature>
<feature type="compositionally biased region" description="Polar residues" evidence="2">
    <location>
        <begin position="2110"/>
        <end position="2120"/>
    </location>
</feature>
<feature type="compositionally biased region" description="Polar residues" evidence="2">
    <location>
        <begin position="969"/>
        <end position="980"/>
    </location>
</feature>
<feature type="compositionally biased region" description="Basic and acidic residues" evidence="2">
    <location>
        <begin position="235"/>
        <end position="244"/>
    </location>
</feature>
<dbReference type="VEuPathDB" id="ToxoDB:TGMAS_238880B"/>
<feature type="region of interest" description="Disordered" evidence="2">
    <location>
        <begin position="2110"/>
        <end position="2268"/>
    </location>
</feature>
<gene>
    <name evidence="3" type="ORF">TGMAS_238880B</name>
</gene>
<feature type="compositionally biased region" description="Basic and acidic residues" evidence="2">
    <location>
        <begin position="2247"/>
        <end position="2256"/>
    </location>
</feature>
<feature type="compositionally biased region" description="Low complexity" evidence="2">
    <location>
        <begin position="213"/>
        <end position="234"/>
    </location>
</feature>
<feature type="compositionally biased region" description="Polar residues" evidence="2">
    <location>
        <begin position="2234"/>
        <end position="2245"/>
    </location>
</feature>
<feature type="region of interest" description="Disordered" evidence="2">
    <location>
        <begin position="567"/>
        <end position="768"/>
    </location>
</feature>
<feature type="region of interest" description="Disordered" evidence="2">
    <location>
        <begin position="1568"/>
        <end position="1934"/>
    </location>
</feature>
<feature type="compositionally biased region" description="Acidic residues" evidence="2">
    <location>
        <begin position="673"/>
        <end position="684"/>
    </location>
</feature>
<feature type="compositionally biased region" description="Basic residues" evidence="2">
    <location>
        <begin position="2257"/>
        <end position="2268"/>
    </location>
</feature>
<feature type="compositionally biased region" description="Basic and acidic residues" evidence="2">
    <location>
        <begin position="824"/>
        <end position="838"/>
    </location>
</feature>
<name>A0A086QPZ5_TOXGO</name>
<feature type="compositionally biased region" description="Basic and acidic residues" evidence="2">
    <location>
        <begin position="1250"/>
        <end position="1264"/>
    </location>
</feature>
<feature type="compositionally biased region" description="Basic and acidic residues" evidence="2">
    <location>
        <begin position="1378"/>
        <end position="1433"/>
    </location>
</feature>
<dbReference type="GO" id="GO:0001181">
    <property type="term" value="F:RNA polymerase I general transcription initiation factor activity"/>
    <property type="evidence" value="ECO:0007669"/>
    <property type="project" value="InterPro"/>
</dbReference>
<feature type="compositionally biased region" description="Low complexity" evidence="2">
    <location>
        <begin position="1311"/>
        <end position="1324"/>
    </location>
</feature>
<keyword evidence="3" id="KW-0648">Protein biosynthesis</keyword>
<organism evidence="3 4">
    <name type="scientific">Toxoplasma gondii MAS</name>
    <dbReference type="NCBI Taxonomy" id="943118"/>
    <lineage>
        <taxon>Eukaryota</taxon>
        <taxon>Sar</taxon>
        <taxon>Alveolata</taxon>
        <taxon>Apicomplexa</taxon>
        <taxon>Conoidasida</taxon>
        <taxon>Coccidia</taxon>
        <taxon>Eucoccidiorida</taxon>
        <taxon>Eimeriorina</taxon>
        <taxon>Sarcocystidae</taxon>
        <taxon>Toxoplasma</taxon>
    </lineage>
</organism>
<feature type="compositionally biased region" description="Low complexity" evidence="2">
    <location>
        <begin position="849"/>
        <end position="858"/>
    </location>
</feature>
<feature type="compositionally biased region" description="Basic and acidic residues" evidence="2">
    <location>
        <begin position="135"/>
        <end position="164"/>
    </location>
</feature>
<accession>A0A086QPZ5</accession>
<dbReference type="GO" id="GO:0003743">
    <property type="term" value="F:translation initiation factor activity"/>
    <property type="evidence" value="ECO:0007669"/>
    <property type="project" value="UniProtKB-KW"/>
</dbReference>
<keyword evidence="3" id="KW-0396">Initiation factor</keyword>
<dbReference type="EMBL" id="AEXC02001122">
    <property type="protein sequence ID" value="KFH14677.1"/>
    <property type="molecule type" value="Genomic_DNA"/>
</dbReference>
<dbReference type="InterPro" id="IPR007991">
    <property type="entry name" value="RNA_pol_I_trans_ini_fac_RRN3"/>
</dbReference>
<dbReference type="OrthoDB" id="347498at2759"/>
<protein>
    <submittedName>
        <fullName evidence="3">RNA polymerase I specific transcription initiation factor RRN3</fullName>
    </submittedName>
</protein>
<feature type="region of interest" description="Disordered" evidence="2">
    <location>
        <begin position="1142"/>
        <end position="1176"/>
    </location>
</feature>
<proteinExistence type="inferred from homology"/>
<evidence type="ECO:0000313" key="3">
    <source>
        <dbReference type="EMBL" id="KFH14677.1"/>
    </source>
</evidence>
<feature type="region of interest" description="Disordered" evidence="2">
    <location>
        <begin position="467"/>
        <end position="508"/>
    </location>
</feature>
<comment type="caution">
    <text evidence="3">The sequence shown here is derived from an EMBL/GenBank/DDBJ whole genome shotgun (WGS) entry which is preliminary data.</text>
</comment>
<feature type="compositionally biased region" description="Basic and acidic residues" evidence="2">
    <location>
        <begin position="1325"/>
        <end position="1355"/>
    </location>
</feature>
<comment type="similarity">
    <text evidence="1">Belongs to the RRN3 family.</text>
</comment>
<feature type="region of interest" description="Disordered" evidence="2">
    <location>
        <begin position="96"/>
        <end position="244"/>
    </location>
</feature>
<feature type="compositionally biased region" description="Polar residues" evidence="2">
    <location>
        <begin position="1568"/>
        <end position="1578"/>
    </location>
</feature>
<feature type="compositionally biased region" description="Polar residues" evidence="2">
    <location>
        <begin position="615"/>
        <end position="630"/>
    </location>
</feature>
<feature type="compositionally biased region" description="Basic and acidic residues" evidence="2">
    <location>
        <begin position="633"/>
        <end position="655"/>
    </location>
</feature>